<gene>
    <name evidence="2" type="ORF">GCM10010227_29070</name>
    <name evidence="1" type="ORF">Sgou_23810</name>
</gene>
<proteinExistence type="predicted"/>
<dbReference type="EMBL" id="BMSC01000007">
    <property type="protein sequence ID" value="GGU72848.1"/>
    <property type="molecule type" value="Genomic_DNA"/>
</dbReference>
<dbReference type="Proteomes" id="UP000480804">
    <property type="component" value="Unassembled WGS sequence"/>
</dbReference>
<dbReference type="EMBL" id="BLLO01000017">
    <property type="protein sequence ID" value="GFH77711.1"/>
    <property type="molecule type" value="Genomic_DNA"/>
</dbReference>
<accession>A0A8H9HL57</accession>
<reference evidence="2" key="1">
    <citation type="journal article" date="2014" name="Int. J. Syst. Evol. Microbiol.">
        <title>Complete genome sequence of Corynebacterium casei LMG S-19264T (=DSM 44701T), isolated from a smear-ripened cheese.</title>
        <authorList>
            <consortium name="US DOE Joint Genome Institute (JGI-PGF)"/>
            <person name="Walter F."/>
            <person name="Albersmeier A."/>
            <person name="Kalinowski J."/>
            <person name="Ruckert C."/>
        </authorList>
    </citation>
    <scope>NUCLEOTIDE SEQUENCE</scope>
    <source>
        <strain evidence="2">JCM 4136</strain>
    </source>
</reference>
<reference evidence="2" key="3">
    <citation type="submission" date="2020-09" db="EMBL/GenBank/DDBJ databases">
        <authorList>
            <person name="Sun Q."/>
            <person name="Ohkuma M."/>
        </authorList>
    </citation>
    <scope>NUCLEOTIDE SEQUENCE</scope>
    <source>
        <strain evidence="2">JCM 4136</strain>
    </source>
</reference>
<evidence type="ECO:0000313" key="3">
    <source>
        <dbReference type="Proteomes" id="UP000480804"/>
    </source>
</evidence>
<comment type="caution">
    <text evidence="2">The sequence shown here is derived from an EMBL/GenBank/DDBJ whole genome shotgun (WGS) entry which is preliminary data.</text>
</comment>
<dbReference type="AlphaFoldDB" id="A0A8H9HL57"/>
<reference evidence="1 3" key="2">
    <citation type="submission" date="2020-02" db="EMBL/GenBank/DDBJ databases">
        <title>Whole genome shotgun sequence of Streptomyces gougerotii NBRC 13043.</title>
        <authorList>
            <person name="Ichikawa N."/>
            <person name="Komaki H."/>
            <person name="Tamura T."/>
        </authorList>
    </citation>
    <scope>NUCLEOTIDE SEQUENCE [LARGE SCALE GENOMIC DNA]</scope>
    <source>
        <strain evidence="1 3">NBRC 13043</strain>
    </source>
</reference>
<dbReference type="Proteomes" id="UP000660975">
    <property type="component" value="Unassembled WGS sequence"/>
</dbReference>
<keyword evidence="3" id="KW-1185">Reference proteome</keyword>
<name>A0A8H9HL57_9ACTN</name>
<evidence type="ECO:0000313" key="4">
    <source>
        <dbReference type="Proteomes" id="UP000660975"/>
    </source>
</evidence>
<sequence length="66" mass="7353">MISRGSAARVPPAMVRGAFIAEEPVPEPRRTHSGQWKPTEALIMHCGQMGRSQRTQLIPVSRSGWR</sequence>
<evidence type="ECO:0000313" key="1">
    <source>
        <dbReference type="EMBL" id="GFH77711.1"/>
    </source>
</evidence>
<protein>
    <submittedName>
        <fullName evidence="2">Uncharacterized protein</fullName>
    </submittedName>
</protein>
<evidence type="ECO:0000313" key="2">
    <source>
        <dbReference type="EMBL" id="GGU72848.1"/>
    </source>
</evidence>
<organism evidence="2 4">
    <name type="scientific">Streptomyces gougerotii</name>
    <dbReference type="NCBI Taxonomy" id="53448"/>
    <lineage>
        <taxon>Bacteria</taxon>
        <taxon>Bacillati</taxon>
        <taxon>Actinomycetota</taxon>
        <taxon>Actinomycetes</taxon>
        <taxon>Kitasatosporales</taxon>
        <taxon>Streptomycetaceae</taxon>
        <taxon>Streptomyces</taxon>
        <taxon>Streptomyces diastaticus group</taxon>
    </lineage>
</organism>